<feature type="transmembrane region" description="Helical" evidence="1">
    <location>
        <begin position="178"/>
        <end position="201"/>
    </location>
</feature>
<reference evidence="3 4" key="1">
    <citation type="submission" date="2019-03" db="EMBL/GenBank/DDBJ databases">
        <title>Genomic Encyclopedia of Type Strains, Phase IV (KMG-IV): sequencing the most valuable type-strain genomes for metagenomic binning, comparative biology and taxonomic classification.</title>
        <authorList>
            <person name="Goeker M."/>
        </authorList>
    </citation>
    <scope>NUCLEOTIDE SEQUENCE [LARGE SCALE GENOMIC DNA]</scope>
    <source>
        <strain evidence="3 4">DSM 7445</strain>
    </source>
</reference>
<evidence type="ECO:0000259" key="2">
    <source>
        <dbReference type="Pfam" id="PF02517"/>
    </source>
</evidence>
<accession>A0A4V2UIA7</accession>
<keyword evidence="1" id="KW-0472">Membrane</keyword>
<comment type="caution">
    <text evidence="3">The sequence shown here is derived from an EMBL/GenBank/DDBJ whole genome shotgun (WGS) entry which is preliminary data.</text>
</comment>
<feature type="transmembrane region" description="Helical" evidence="1">
    <location>
        <begin position="33"/>
        <end position="63"/>
    </location>
</feature>
<dbReference type="PANTHER" id="PTHR36435:SF1">
    <property type="entry name" value="CAAX AMINO TERMINAL PROTEASE FAMILY PROTEIN"/>
    <property type="match status" value="1"/>
</dbReference>
<gene>
    <name evidence="3" type="ORF">EDC30_11141</name>
</gene>
<feature type="domain" description="CAAX prenyl protease 2/Lysostaphin resistance protein A-like" evidence="2">
    <location>
        <begin position="183"/>
        <end position="276"/>
    </location>
</feature>
<dbReference type="OrthoDB" id="5322702at2"/>
<dbReference type="GO" id="GO:0080120">
    <property type="term" value="P:CAAX-box protein maturation"/>
    <property type="evidence" value="ECO:0007669"/>
    <property type="project" value="UniProtKB-ARBA"/>
</dbReference>
<dbReference type="Proteomes" id="UP000295382">
    <property type="component" value="Unassembled WGS sequence"/>
</dbReference>
<dbReference type="RefSeq" id="WP_132259715.1">
    <property type="nucleotide sequence ID" value="NZ_SLZQ01000011.1"/>
</dbReference>
<feature type="transmembrane region" description="Helical" evidence="1">
    <location>
        <begin position="115"/>
        <end position="135"/>
    </location>
</feature>
<dbReference type="EMBL" id="SLZQ01000011">
    <property type="protein sequence ID" value="TCS35128.1"/>
    <property type="molecule type" value="Genomic_DNA"/>
</dbReference>
<dbReference type="Pfam" id="PF02517">
    <property type="entry name" value="Rce1-like"/>
    <property type="match status" value="1"/>
</dbReference>
<dbReference type="PANTHER" id="PTHR36435">
    <property type="entry name" value="SLR1288 PROTEIN"/>
    <property type="match status" value="1"/>
</dbReference>
<feature type="transmembrane region" description="Helical" evidence="1">
    <location>
        <begin position="267"/>
        <end position="286"/>
    </location>
</feature>
<protein>
    <recommendedName>
        <fullName evidence="2">CAAX prenyl protease 2/Lysostaphin resistance protein A-like domain-containing protein</fullName>
    </recommendedName>
</protein>
<organism evidence="3 4">
    <name type="scientific">Paucimonas lemoignei</name>
    <name type="common">Pseudomonas lemoignei</name>
    <dbReference type="NCBI Taxonomy" id="29443"/>
    <lineage>
        <taxon>Bacteria</taxon>
        <taxon>Pseudomonadati</taxon>
        <taxon>Pseudomonadota</taxon>
        <taxon>Betaproteobacteria</taxon>
        <taxon>Burkholderiales</taxon>
        <taxon>Burkholderiaceae</taxon>
        <taxon>Paucimonas</taxon>
    </lineage>
</organism>
<evidence type="ECO:0000256" key="1">
    <source>
        <dbReference type="SAM" id="Phobius"/>
    </source>
</evidence>
<proteinExistence type="predicted"/>
<name>A0A4V2UIA7_PAULE</name>
<dbReference type="GO" id="GO:0004175">
    <property type="term" value="F:endopeptidase activity"/>
    <property type="evidence" value="ECO:0007669"/>
    <property type="project" value="UniProtKB-ARBA"/>
</dbReference>
<dbReference type="InterPro" id="IPR052710">
    <property type="entry name" value="CAAX_protease"/>
</dbReference>
<keyword evidence="4" id="KW-1185">Reference proteome</keyword>
<feature type="transmembrane region" description="Helical" evidence="1">
    <location>
        <begin position="222"/>
        <end position="255"/>
    </location>
</feature>
<evidence type="ECO:0000313" key="3">
    <source>
        <dbReference type="EMBL" id="TCS35128.1"/>
    </source>
</evidence>
<evidence type="ECO:0000313" key="4">
    <source>
        <dbReference type="Proteomes" id="UP000295382"/>
    </source>
</evidence>
<dbReference type="AlphaFoldDB" id="A0A4V2UIA7"/>
<feature type="transmembrane region" description="Helical" evidence="1">
    <location>
        <begin position="147"/>
        <end position="172"/>
    </location>
</feature>
<sequence length="287" mass="30446">MPAAFVLLALAVCATWARPMAVGRWRLAPWLLLFIAAIVAGMLTGVLEWPGLIALAALAYCAYRTGRNDASRAQQWVFGIATALLTLALALHRLPGFHNPVLLANAILAPDAAPFTQYANFDKGAAGAILLACLCRQAGSAKAWRKSSSLALVIVLATIAIVLVTALMLGHVRFAPKLIAYAPVFLLVNLFFTCVAEEAFFRGFMQERMARALACRRGGAYLAIAVSALLFGLAHAGGGAVMVMLATLAGLGYAIAYAKAGTIEAPILVHFALNAVHFIGFSYPYLR</sequence>
<dbReference type="InterPro" id="IPR003675">
    <property type="entry name" value="Rce1/LyrA-like_dom"/>
</dbReference>
<feature type="transmembrane region" description="Helical" evidence="1">
    <location>
        <begin position="75"/>
        <end position="95"/>
    </location>
</feature>
<keyword evidence="1" id="KW-0812">Transmembrane</keyword>
<keyword evidence="1" id="KW-1133">Transmembrane helix</keyword>